<keyword evidence="4" id="KW-1185">Reference proteome</keyword>
<dbReference type="InterPro" id="IPR010559">
    <property type="entry name" value="Sig_transdc_His_kin_internal"/>
</dbReference>
<dbReference type="Gene3D" id="3.30.565.10">
    <property type="entry name" value="Histidine kinase-like ATPase, C-terminal domain"/>
    <property type="match status" value="1"/>
</dbReference>
<dbReference type="InterPro" id="IPR036890">
    <property type="entry name" value="HATPase_C_sf"/>
</dbReference>
<keyword evidence="1" id="KW-1133">Transmembrane helix</keyword>
<evidence type="ECO:0000256" key="1">
    <source>
        <dbReference type="SAM" id="Phobius"/>
    </source>
</evidence>
<feature type="domain" description="Signal transduction histidine kinase internal region" evidence="2">
    <location>
        <begin position="192"/>
        <end position="269"/>
    </location>
</feature>
<feature type="transmembrane region" description="Helical" evidence="1">
    <location>
        <begin position="51"/>
        <end position="72"/>
    </location>
</feature>
<dbReference type="GO" id="GO:0000155">
    <property type="term" value="F:phosphorelay sensor kinase activity"/>
    <property type="evidence" value="ECO:0007669"/>
    <property type="project" value="InterPro"/>
</dbReference>
<feature type="transmembrane region" description="Helical" evidence="1">
    <location>
        <begin position="84"/>
        <end position="106"/>
    </location>
</feature>
<evidence type="ECO:0000313" key="4">
    <source>
        <dbReference type="Proteomes" id="UP000501128"/>
    </source>
</evidence>
<dbReference type="InterPro" id="IPR050640">
    <property type="entry name" value="Bact_2-comp_sensor_kinase"/>
</dbReference>
<evidence type="ECO:0000259" key="2">
    <source>
        <dbReference type="Pfam" id="PF06580"/>
    </source>
</evidence>
<keyword evidence="3" id="KW-0614">Plasmid</keyword>
<dbReference type="PANTHER" id="PTHR34220">
    <property type="entry name" value="SENSOR HISTIDINE KINASE YPDA"/>
    <property type="match status" value="1"/>
</dbReference>
<keyword evidence="1" id="KW-0472">Membrane</keyword>
<keyword evidence="3" id="KW-0418">Kinase</keyword>
<keyword evidence="3" id="KW-0808">Transferase</keyword>
<feature type="transmembrane region" description="Helical" evidence="1">
    <location>
        <begin position="12"/>
        <end position="31"/>
    </location>
</feature>
<dbReference type="EMBL" id="CP051678">
    <property type="protein sequence ID" value="QJD81510.1"/>
    <property type="molecule type" value="Genomic_DNA"/>
</dbReference>
<dbReference type="SUPFAM" id="SSF55874">
    <property type="entry name" value="ATPase domain of HSP90 chaperone/DNA topoisomerase II/histidine kinase"/>
    <property type="match status" value="1"/>
</dbReference>
<sequence length="388" mass="43939">MKFPRIQQPFLTTSARGILAHAVVVVTLYVLVNADGLAVNLRYRYDGIGQWFTYGQFGLQLGIYYSWGYWLFPRYLYRFQPLPLLGLVLLTYISAYLANYAGFAWLHQTVGFPDTVSSSLPRSSLWLNLTAMWHRMERHGPLGLFTNVSLFGWNFLLSFAYPALLLAIKALYDNMAAQISNAQLKQQNVQLELGYLKSQINPHFLFNVLNSVYALTEEDCPPAAQLVHQLSGLMQYTLYETAEPTVPLQKELQFIRDYIALEKTRTGNRVDLQLSLPDTIDETRHIVPFVLIPFVENAFKHGVQRSARKSWVRLAVVVDEAGLQLTISNSKPARPEASVGGLGLTNVRKRLDLLYPDHTLRITSKPDEYQVDLRLPVMVVTKGANAVA</sequence>
<dbReference type="AlphaFoldDB" id="A0A7L5E185"/>
<dbReference type="RefSeq" id="WP_169553528.1">
    <property type="nucleotide sequence ID" value="NZ_CP051678.1"/>
</dbReference>
<dbReference type="GO" id="GO:0016020">
    <property type="term" value="C:membrane"/>
    <property type="evidence" value="ECO:0007669"/>
    <property type="project" value="InterPro"/>
</dbReference>
<feature type="transmembrane region" description="Helical" evidence="1">
    <location>
        <begin position="151"/>
        <end position="172"/>
    </location>
</feature>
<organism evidence="3 4">
    <name type="scientific">Spirosoma rhododendri</name>
    <dbReference type="NCBI Taxonomy" id="2728024"/>
    <lineage>
        <taxon>Bacteria</taxon>
        <taxon>Pseudomonadati</taxon>
        <taxon>Bacteroidota</taxon>
        <taxon>Cytophagia</taxon>
        <taxon>Cytophagales</taxon>
        <taxon>Cytophagaceae</taxon>
        <taxon>Spirosoma</taxon>
    </lineage>
</organism>
<evidence type="ECO:0000313" key="3">
    <source>
        <dbReference type="EMBL" id="QJD81510.1"/>
    </source>
</evidence>
<accession>A0A7L5E185</accession>
<gene>
    <name evidence="3" type="ORF">HH216_24365</name>
</gene>
<proteinExistence type="predicted"/>
<dbReference type="KEGG" id="srho:HH216_24365"/>
<dbReference type="PANTHER" id="PTHR34220:SF7">
    <property type="entry name" value="SENSOR HISTIDINE KINASE YPDA"/>
    <property type="match status" value="1"/>
</dbReference>
<keyword evidence="1" id="KW-0812">Transmembrane</keyword>
<dbReference type="Pfam" id="PF06580">
    <property type="entry name" value="His_kinase"/>
    <property type="match status" value="1"/>
</dbReference>
<geneLocation type="plasmid" evidence="3 4">
    <name>unnamed1</name>
</geneLocation>
<reference evidence="3 4" key="1">
    <citation type="submission" date="2020-04" db="EMBL/GenBank/DDBJ databases">
        <title>Genome sequencing of novel species.</title>
        <authorList>
            <person name="Heo J."/>
            <person name="Kim S.-J."/>
            <person name="Kim J.-S."/>
            <person name="Hong S.-B."/>
            <person name="Kwon S.-W."/>
        </authorList>
    </citation>
    <scope>NUCLEOTIDE SEQUENCE [LARGE SCALE GENOMIC DNA]</scope>
    <source>
        <strain evidence="3 4">CJU-R4</strain>
        <plasmid evidence="3 4">unnamed1</plasmid>
    </source>
</reference>
<dbReference type="Proteomes" id="UP000501128">
    <property type="component" value="Plasmid unnamed1"/>
</dbReference>
<name>A0A7L5E185_9BACT</name>
<protein>
    <submittedName>
        <fullName evidence="3">Histidine kinase</fullName>
    </submittedName>
</protein>